<evidence type="ECO:0000256" key="7">
    <source>
        <dbReference type="SAM" id="Phobius"/>
    </source>
</evidence>
<evidence type="ECO:0000256" key="4">
    <source>
        <dbReference type="ARBA" id="ARBA00022679"/>
    </source>
</evidence>
<dbReference type="Pfam" id="PF03279">
    <property type="entry name" value="Lip_A_acyltrans"/>
    <property type="match status" value="1"/>
</dbReference>
<feature type="transmembrane region" description="Helical" evidence="7">
    <location>
        <begin position="34"/>
        <end position="51"/>
    </location>
</feature>
<gene>
    <name evidence="8" type="ordered locus">Desal_0525</name>
</gene>
<dbReference type="Proteomes" id="UP000002601">
    <property type="component" value="Chromosome"/>
</dbReference>
<evidence type="ECO:0000313" key="8">
    <source>
        <dbReference type="EMBL" id="ACS78592.1"/>
    </source>
</evidence>
<evidence type="ECO:0000256" key="3">
    <source>
        <dbReference type="ARBA" id="ARBA00022519"/>
    </source>
</evidence>
<keyword evidence="9" id="KW-1185">Reference proteome</keyword>
<dbReference type="eggNOG" id="COG4261">
    <property type="taxonomic scope" value="Bacteria"/>
</dbReference>
<dbReference type="RefSeq" id="WP_015850411.1">
    <property type="nucleotide sequence ID" value="NC_012881.1"/>
</dbReference>
<sequence length="312" mass="35331">MNRDKKWSSRSLAPAFFHHIFYGLIRILGRPGAYFLLFFVVGFYTLLPGVGKRPAEYIRRRFKPQNRLSELRHTFLLYWNFGKMLVDRAVLRILGDFKGSGSGEDKNKLQELYAEHKRLILLTGHVGCWQMGFSYLGFLDAPKAVVMLMERGDVDKHSFKWKVSGGNGQGSESKVEEITVINPAAPMGGTLEMLSALRDNSVLCINGDRTMSESRHNVQVDFLGGKIELPITPFKIAATTDTPIAIVFSSRNKAGEGLFRVAKVIYVPADTGKGEVRGAEAFIPYAQKFSTELEKYCQDNPYQFYNFYNLWN</sequence>
<dbReference type="PANTHER" id="PTHR30606:SF10">
    <property type="entry name" value="PHOSPHATIDYLINOSITOL MANNOSIDE ACYLTRANSFERASE"/>
    <property type="match status" value="1"/>
</dbReference>
<evidence type="ECO:0000256" key="2">
    <source>
        <dbReference type="ARBA" id="ARBA00022475"/>
    </source>
</evidence>
<keyword evidence="5 7" id="KW-0472">Membrane</keyword>
<evidence type="ECO:0000313" key="9">
    <source>
        <dbReference type="Proteomes" id="UP000002601"/>
    </source>
</evidence>
<reference evidence="8 9" key="1">
    <citation type="submission" date="2009-06" db="EMBL/GenBank/DDBJ databases">
        <title>Complete sequence of Desulfovibrio salexigens DSM 2638.</title>
        <authorList>
            <consortium name="US DOE Joint Genome Institute"/>
            <person name="Lucas S."/>
            <person name="Copeland A."/>
            <person name="Lapidus A."/>
            <person name="Glavina del Rio T."/>
            <person name="Tice H."/>
            <person name="Bruce D."/>
            <person name="Goodwin L."/>
            <person name="Pitluck S."/>
            <person name="Munk A.C."/>
            <person name="Brettin T."/>
            <person name="Detter J.C."/>
            <person name="Han C."/>
            <person name="Tapia R."/>
            <person name="Larimer F."/>
            <person name="Land M."/>
            <person name="Hauser L."/>
            <person name="Kyrpides N."/>
            <person name="Anderson I."/>
            <person name="Wall J.D."/>
            <person name="Arkin A.P."/>
            <person name="Dehal P."/>
            <person name="Chivian D."/>
            <person name="Giles B."/>
            <person name="Hazen T.C."/>
        </authorList>
    </citation>
    <scope>NUCLEOTIDE SEQUENCE [LARGE SCALE GENOMIC DNA]</scope>
    <source>
        <strain evidence="9">ATCC 14822 / DSM 2638 / NCIMB 8403 / VKM B-1763</strain>
    </source>
</reference>
<dbReference type="STRING" id="526222.Desal_0525"/>
<dbReference type="HOGENOM" id="CLU_049421_2_0_7"/>
<accession>C6BXN4</accession>
<keyword evidence="6 8" id="KW-0012">Acyltransferase</keyword>
<dbReference type="GO" id="GO:0005886">
    <property type="term" value="C:plasma membrane"/>
    <property type="evidence" value="ECO:0007669"/>
    <property type="project" value="UniProtKB-SubCell"/>
</dbReference>
<keyword evidence="3" id="KW-0997">Cell inner membrane</keyword>
<dbReference type="InterPro" id="IPR004960">
    <property type="entry name" value="LipA_acyltrans"/>
</dbReference>
<dbReference type="PANTHER" id="PTHR30606">
    <property type="entry name" value="LIPID A BIOSYNTHESIS LAUROYL ACYLTRANSFERASE"/>
    <property type="match status" value="1"/>
</dbReference>
<dbReference type="AlphaFoldDB" id="C6BXN4"/>
<organism evidence="8 9">
    <name type="scientific">Maridesulfovibrio salexigens (strain ATCC 14822 / DSM 2638 / NCIMB 8403 / VKM B-1763)</name>
    <name type="common">Desulfovibrio salexigens</name>
    <dbReference type="NCBI Taxonomy" id="526222"/>
    <lineage>
        <taxon>Bacteria</taxon>
        <taxon>Pseudomonadati</taxon>
        <taxon>Thermodesulfobacteriota</taxon>
        <taxon>Desulfovibrionia</taxon>
        <taxon>Desulfovibrionales</taxon>
        <taxon>Desulfovibrionaceae</taxon>
        <taxon>Maridesulfovibrio</taxon>
    </lineage>
</organism>
<dbReference type="OrthoDB" id="9808633at2"/>
<keyword evidence="7" id="KW-0812">Transmembrane</keyword>
<comment type="subcellular location">
    <subcellularLocation>
        <location evidence="1">Cell inner membrane</location>
    </subcellularLocation>
</comment>
<proteinExistence type="predicted"/>
<name>C6BXN4_MARSD</name>
<evidence type="ECO:0000256" key="6">
    <source>
        <dbReference type="ARBA" id="ARBA00023315"/>
    </source>
</evidence>
<dbReference type="KEGG" id="dsa:Desal_0525"/>
<keyword evidence="7" id="KW-1133">Transmembrane helix</keyword>
<dbReference type="GO" id="GO:0009247">
    <property type="term" value="P:glycolipid biosynthetic process"/>
    <property type="evidence" value="ECO:0007669"/>
    <property type="project" value="UniProtKB-ARBA"/>
</dbReference>
<keyword evidence="2" id="KW-1003">Cell membrane</keyword>
<keyword evidence="4 8" id="KW-0808">Transferase</keyword>
<dbReference type="GO" id="GO:0016746">
    <property type="term" value="F:acyltransferase activity"/>
    <property type="evidence" value="ECO:0007669"/>
    <property type="project" value="UniProtKB-KW"/>
</dbReference>
<dbReference type="EMBL" id="CP001649">
    <property type="protein sequence ID" value="ACS78592.1"/>
    <property type="molecule type" value="Genomic_DNA"/>
</dbReference>
<evidence type="ECO:0000256" key="1">
    <source>
        <dbReference type="ARBA" id="ARBA00004533"/>
    </source>
</evidence>
<protein>
    <submittedName>
        <fullName evidence="8">Acyltransferase</fullName>
    </submittedName>
</protein>
<evidence type="ECO:0000256" key="5">
    <source>
        <dbReference type="ARBA" id="ARBA00023136"/>
    </source>
</evidence>